<dbReference type="Proteomes" id="UP001239909">
    <property type="component" value="Unassembled WGS sequence"/>
</dbReference>
<dbReference type="PANTHER" id="PTHR43537">
    <property type="entry name" value="TRANSCRIPTIONAL REGULATOR, GNTR FAMILY"/>
    <property type="match status" value="1"/>
</dbReference>
<keyword evidence="6" id="KW-1185">Reference proteome</keyword>
<keyword evidence="3" id="KW-0804">Transcription</keyword>
<evidence type="ECO:0000256" key="2">
    <source>
        <dbReference type="ARBA" id="ARBA00023125"/>
    </source>
</evidence>
<dbReference type="PRINTS" id="PR00033">
    <property type="entry name" value="HTHASNC"/>
</dbReference>
<dbReference type="SMART" id="SM00895">
    <property type="entry name" value="FCD"/>
    <property type="match status" value="1"/>
</dbReference>
<keyword evidence="1" id="KW-0805">Transcription regulation</keyword>
<dbReference type="PANTHER" id="PTHR43537:SF49">
    <property type="entry name" value="TRANSCRIPTIONAL REGULATORY PROTEIN"/>
    <property type="match status" value="1"/>
</dbReference>
<proteinExistence type="predicted"/>
<organism evidence="5 6">
    <name type="scientific">Paralimibaculum aggregatum</name>
    <dbReference type="NCBI Taxonomy" id="3036245"/>
    <lineage>
        <taxon>Bacteria</taxon>
        <taxon>Pseudomonadati</taxon>
        <taxon>Pseudomonadota</taxon>
        <taxon>Alphaproteobacteria</taxon>
        <taxon>Rhodobacterales</taxon>
        <taxon>Paracoccaceae</taxon>
        <taxon>Paralimibaculum</taxon>
    </lineage>
</organism>
<dbReference type="Pfam" id="PF00392">
    <property type="entry name" value="GntR"/>
    <property type="match status" value="1"/>
</dbReference>
<comment type="caution">
    <text evidence="5">The sequence shown here is derived from an EMBL/GenBank/DDBJ whole genome shotgun (WGS) entry which is preliminary data.</text>
</comment>
<evidence type="ECO:0000256" key="3">
    <source>
        <dbReference type="ARBA" id="ARBA00023163"/>
    </source>
</evidence>
<dbReference type="InterPro" id="IPR011711">
    <property type="entry name" value="GntR_C"/>
</dbReference>
<dbReference type="InterPro" id="IPR000524">
    <property type="entry name" value="Tscrpt_reg_HTH_GntR"/>
</dbReference>
<dbReference type="InterPro" id="IPR036390">
    <property type="entry name" value="WH_DNA-bd_sf"/>
</dbReference>
<dbReference type="Gene3D" id="1.20.120.530">
    <property type="entry name" value="GntR ligand-binding domain-like"/>
    <property type="match status" value="1"/>
</dbReference>
<dbReference type="Pfam" id="PF07729">
    <property type="entry name" value="FCD"/>
    <property type="match status" value="1"/>
</dbReference>
<protein>
    <submittedName>
        <fullName evidence="5">GntR family transcriptional regulator</fullName>
    </submittedName>
</protein>
<dbReference type="Gene3D" id="1.10.10.10">
    <property type="entry name" value="Winged helix-like DNA-binding domain superfamily/Winged helix DNA-binding domain"/>
    <property type="match status" value="1"/>
</dbReference>
<dbReference type="InterPro" id="IPR000485">
    <property type="entry name" value="AsnC-type_HTH_dom"/>
</dbReference>
<name>A0ABQ6LT99_9RHOB</name>
<dbReference type="InterPro" id="IPR008920">
    <property type="entry name" value="TF_FadR/GntR_C"/>
</dbReference>
<dbReference type="SUPFAM" id="SSF48008">
    <property type="entry name" value="GntR ligand-binding domain-like"/>
    <property type="match status" value="1"/>
</dbReference>
<sequence length="230" mass="26068">MLKASIVDLDIYDPNVNLRLDERGLAEQLGISRTPIREAIMRLEQEGFVTTLPRRGVYIKRKNLEEILEMVVVWAALESMAARLACVEATDEEIARLRAIGTRYTTEKAKAKISEYSEANIEFHLCILQISKCRMLEEMAERLFTHLKAVRRRALTDETRADRSVVDHTEIIEAIEARDADRAGRLVRDHTMRLHNYIRRTWIHIAGEAEAEAATASSAAARNGSDSAAH</sequence>
<keyword evidence="2" id="KW-0238">DNA-binding</keyword>
<dbReference type="PRINTS" id="PR00035">
    <property type="entry name" value="HTHGNTR"/>
</dbReference>
<evidence type="ECO:0000259" key="4">
    <source>
        <dbReference type="PROSITE" id="PS50949"/>
    </source>
</evidence>
<evidence type="ECO:0000313" key="5">
    <source>
        <dbReference type="EMBL" id="GMG85297.1"/>
    </source>
</evidence>
<dbReference type="InterPro" id="IPR036388">
    <property type="entry name" value="WH-like_DNA-bd_sf"/>
</dbReference>
<evidence type="ECO:0000256" key="1">
    <source>
        <dbReference type="ARBA" id="ARBA00023015"/>
    </source>
</evidence>
<feature type="domain" description="HTH gntR-type" evidence="4">
    <location>
        <begin position="1"/>
        <end position="62"/>
    </location>
</feature>
<accession>A0ABQ6LT99</accession>
<gene>
    <name evidence="5" type="ORF">LNKW23_45150</name>
</gene>
<dbReference type="SMART" id="SM00345">
    <property type="entry name" value="HTH_GNTR"/>
    <property type="match status" value="1"/>
</dbReference>
<dbReference type="EMBL" id="BSYI01000058">
    <property type="protein sequence ID" value="GMG85297.1"/>
    <property type="molecule type" value="Genomic_DNA"/>
</dbReference>
<reference evidence="5 6" key="1">
    <citation type="submission" date="2023-04" db="EMBL/GenBank/DDBJ databases">
        <title>Marinoamorphus aggregata gen. nov., sp. Nov., isolate from tissue of brittle star Ophioplocus japonicus.</title>
        <authorList>
            <person name="Kawano K."/>
            <person name="Sawayama S."/>
            <person name="Nakagawa S."/>
        </authorList>
    </citation>
    <scope>NUCLEOTIDE SEQUENCE [LARGE SCALE GENOMIC DNA]</scope>
    <source>
        <strain evidence="5 6">NKW23</strain>
    </source>
</reference>
<dbReference type="SUPFAM" id="SSF46785">
    <property type="entry name" value="Winged helix' DNA-binding domain"/>
    <property type="match status" value="1"/>
</dbReference>
<dbReference type="PROSITE" id="PS50949">
    <property type="entry name" value="HTH_GNTR"/>
    <property type="match status" value="1"/>
</dbReference>
<evidence type="ECO:0000313" key="6">
    <source>
        <dbReference type="Proteomes" id="UP001239909"/>
    </source>
</evidence>